<feature type="transmembrane region" description="Helical" evidence="1">
    <location>
        <begin position="16"/>
        <end position="37"/>
    </location>
</feature>
<proteinExistence type="predicted"/>
<dbReference type="RefSeq" id="WP_012107987.1">
    <property type="nucleotide sequence ID" value="NC_009712.1"/>
</dbReference>
<keyword evidence="1" id="KW-1133">Transmembrane helix</keyword>
<gene>
    <name evidence="2" type="ordered locus">Mboo_2411</name>
</gene>
<dbReference type="EMBL" id="CP000780">
    <property type="protein sequence ID" value="ABS56925.1"/>
    <property type="molecule type" value="Genomic_DNA"/>
</dbReference>
<keyword evidence="1" id="KW-0812">Transmembrane</keyword>
<dbReference type="eggNOG" id="arCOG09548">
    <property type="taxonomic scope" value="Archaea"/>
</dbReference>
<feature type="transmembrane region" description="Helical" evidence="1">
    <location>
        <begin position="116"/>
        <end position="141"/>
    </location>
</feature>
<name>A7IB14_METB6</name>
<dbReference type="HOGENOM" id="CLU_149769_0_0_2"/>
<feature type="transmembrane region" description="Helical" evidence="1">
    <location>
        <begin position="92"/>
        <end position="110"/>
    </location>
</feature>
<feature type="transmembrane region" description="Helical" evidence="1">
    <location>
        <begin position="61"/>
        <end position="80"/>
    </location>
</feature>
<dbReference type="Proteomes" id="UP000002408">
    <property type="component" value="Chromosome"/>
</dbReference>
<accession>A7IB14</accession>
<dbReference type="AlphaFoldDB" id="A7IB14"/>
<reference evidence="3" key="1">
    <citation type="journal article" date="2015" name="Microbiology">
        <title>Genome of Methanoregula boonei 6A8 reveals adaptations to oligotrophic peatland environments.</title>
        <authorList>
            <person name="Braeuer S."/>
            <person name="Cadillo-Quiroz H."/>
            <person name="Kyrpides N."/>
            <person name="Woyke T."/>
            <person name="Goodwin L."/>
            <person name="Detter C."/>
            <person name="Podell S."/>
            <person name="Yavitt J.B."/>
            <person name="Zinder S.H."/>
        </authorList>
    </citation>
    <scope>NUCLEOTIDE SEQUENCE [LARGE SCALE GENOMIC DNA]</scope>
    <source>
        <strain evidence="3">DSM 21154 / JCM 14090 / 6A8</strain>
    </source>
</reference>
<evidence type="ECO:0000313" key="2">
    <source>
        <dbReference type="EMBL" id="ABS56925.1"/>
    </source>
</evidence>
<organism evidence="2 3">
    <name type="scientific">Methanoregula boonei (strain DSM 21154 / JCM 14090 / 6A8)</name>
    <dbReference type="NCBI Taxonomy" id="456442"/>
    <lineage>
        <taxon>Archaea</taxon>
        <taxon>Methanobacteriati</taxon>
        <taxon>Methanobacteriota</taxon>
        <taxon>Stenosarchaea group</taxon>
        <taxon>Methanomicrobia</taxon>
        <taxon>Methanomicrobiales</taxon>
        <taxon>Methanoregulaceae</taxon>
        <taxon>Methanoregula</taxon>
    </lineage>
</organism>
<keyword evidence="1" id="KW-0472">Membrane</keyword>
<dbReference type="GeneID" id="5411632"/>
<dbReference type="OrthoDB" id="123689at2157"/>
<dbReference type="KEGG" id="mbn:Mboo_2411"/>
<evidence type="ECO:0000313" key="3">
    <source>
        <dbReference type="Proteomes" id="UP000002408"/>
    </source>
</evidence>
<sequence>MQTITALARRIWDAPAYIAVVPPLAVSIDYALTFYLAGNTGMILQWEASPLVRFAVAHNSMALYFLALVVFYYAAAYAVLRILHPTGFYRYGVGLVLLVSLTHVLGGISWQLKNSWYSYGIAALSLLTIIIAICLFGYAFFRQSRSSA</sequence>
<evidence type="ECO:0000256" key="1">
    <source>
        <dbReference type="SAM" id="Phobius"/>
    </source>
</evidence>
<keyword evidence="3" id="KW-1185">Reference proteome</keyword>
<protein>
    <submittedName>
        <fullName evidence="2">Uncharacterized protein</fullName>
    </submittedName>
</protein>